<comment type="cofactor">
    <cofactor evidence="1">
        <name>Mg(2+)</name>
        <dbReference type="ChEBI" id="CHEBI:18420"/>
    </cofactor>
</comment>
<feature type="domain" description="HpcH/HpaI aldolase/citrate lyase" evidence="6">
    <location>
        <begin position="115"/>
        <end position="217"/>
    </location>
</feature>
<dbReference type="InterPro" id="IPR005000">
    <property type="entry name" value="Aldolase/citrate-lyase_domain"/>
</dbReference>
<dbReference type="AlphaFoldDB" id="A0A2T2X328"/>
<evidence type="ECO:0000259" key="6">
    <source>
        <dbReference type="Pfam" id="PF03328"/>
    </source>
</evidence>
<dbReference type="GO" id="GO:0000287">
    <property type="term" value="F:magnesium ion binding"/>
    <property type="evidence" value="ECO:0007669"/>
    <property type="project" value="TreeGrafter"/>
</dbReference>
<dbReference type="Pfam" id="PF03328">
    <property type="entry name" value="HpcH_HpaI"/>
    <property type="match status" value="2"/>
</dbReference>
<keyword evidence="7" id="KW-0456">Lyase</keyword>
<dbReference type="PANTHER" id="PTHR32308:SF10">
    <property type="entry name" value="CITRATE LYASE SUBUNIT BETA"/>
    <property type="match status" value="1"/>
</dbReference>
<keyword evidence="3 5" id="KW-0460">Magnesium</keyword>
<gene>
    <name evidence="7" type="ORF">C7B43_09530</name>
</gene>
<protein>
    <submittedName>
        <fullName evidence="7">CoA ester lyase</fullName>
    </submittedName>
</protein>
<dbReference type="Gene3D" id="3.20.20.60">
    <property type="entry name" value="Phosphoenolpyruvate-binding domains"/>
    <property type="match status" value="1"/>
</dbReference>
<feature type="binding site" evidence="5">
    <location>
        <position position="119"/>
    </location>
    <ligand>
        <name>Mg(2+)</name>
        <dbReference type="ChEBI" id="CHEBI:18420"/>
    </ligand>
</feature>
<accession>A0A2T2X328</accession>
<evidence type="ECO:0000313" key="8">
    <source>
        <dbReference type="Proteomes" id="UP000242699"/>
    </source>
</evidence>
<feature type="binding site" evidence="4">
    <location>
        <position position="65"/>
    </location>
    <ligand>
        <name>substrate</name>
    </ligand>
</feature>
<sequence length="275" mass="30867">MMEPSRTWLFAPGDHPERCLKAVNSQADQVIWDLEDGVDASKKKEARKSLADLLAKPLPRIPWIRINCPATPWARDDMEILARAHAHKMPRWVISKSTRKSVREVLQWGFPGQWLFIVETAQGVADLLDMNRPWDAGGSARLALGALDYRNDIGAFPTEEEAELAVPRTLLVLASRLWDWPPPIDAVYPFIDDVEGMEYRARRARQGGMGGVMIIHPRQIPAVHQAYEPSSDEIAWAQQVMAAAANSGAIRVEGMMVDRPVVERARRILAAVPRQ</sequence>
<feature type="binding site" evidence="5">
    <location>
        <position position="148"/>
    </location>
    <ligand>
        <name>Mg(2+)</name>
        <dbReference type="ChEBI" id="CHEBI:18420"/>
    </ligand>
</feature>
<comment type="caution">
    <text evidence="7">The sequence shown here is derived from an EMBL/GenBank/DDBJ whole genome shotgun (WGS) entry which is preliminary data.</text>
</comment>
<feature type="domain" description="HpcH/HpaI aldolase/citrate lyase" evidence="6">
    <location>
        <begin position="6"/>
        <end position="85"/>
    </location>
</feature>
<keyword evidence="2 5" id="KW-0479">Metal-binding</keyword>
<evidence type="ECO:0000256" key="2">
    <source>
        <dbReference type="ARBA" id="ARBA00022723"/>
    </source>
</evidence>
<dbReference type="EMBL" id="PXYT01000018">
    <property type="protein sequence ID" value="PSR28913.1"/>
    <property type="molecule type" value="Genomic_DNA"/>
</dbReference>
<evidence type="ECO:0000256" key="3">
    <source>
        <dbReference type="ARBA" id="ARBA00022842"/>
    </source>
</evidence>
<dbReference type="GO" id="GO:0016829">
    <property type="term" value="F:lyase activity"/>
    <property type="evidence" value="ECO:0007669"/>
    <property type="project" value="UniProtKB-KW"/>
</dbReference>
<evidence type="ECO:0000313" key="7">
    <source>
        <dbReference type="EMBL" id="PSR28913.1"/>
    </source>
</evidence>
<dbReference type="PANTHER" id="PTHR32308">
    <property type="entry name" value="LYASE BETA SUBUNIT, PUTATIVE (AFU_ORTHOLOGUE AFUA_4G13030)-RELATED"/>
    <property type="match status" value="1"/>
</dbReference>
<dbReference type="Proteomes" id="UP000242699">
    <property type="component" value="Unassembled WGS sequence"/>
</dbReference>
<name>A0A2T2X328_9FIRM</name>
<feature type="binding site" evidence="4">
    <location>
        <position position="119"/>
    </location>
    <ligand>
        <name>substrate</name>
    </ligand>
</feature>
<dbReference type="InterPro" id="IPR011206">
    <property type="entry name" value="Citrate_lyase_beta/mcl1/mcl2"/>
</dbReference>
<evidence type="ECO:0000256" key="5">
    <source>
        <dbReference type="PIRSR" id="PIRSR015582-2"/>
    </source>
</evidence>
<evidence type="ECO:0000256" key="4">
    <source>
        <dbReference type="PIRSR" id="PIRSR015582-1"/>
    </source>
</evidence>
<evidence type="ECO:0000256" key="1">
    <source>
        <dbReference type="ARBA" id="ARBA00001946"/>
    </source>
</evidence>
<dbReference type="GO" id="GO:0006107">
    <property type="term" value="P:oxaloacetate metabolic process"/>
    <property type="evidence" value="ECO:0007669"/>
    <property type="project" value="TreeGrafter"/>
</dbReference>
<dbReference type="SUPFAM" id="SSF51621">
    <property type="entry name" value="Phosphoenolpyruvate/pyruvate domain"/>
    <property type="match status" value="1"/>
</dbReference>
<dbReference type="InterPro" id="IPR015813">
    <property type="entry name" value="Pyrv/PenolPyrv_kinase-like_dom"/>
</dbReference>
<dbReference type="InterPro" id="IPR040442">
    <property type="entry name" value="Pyrv_kinase-like_dom_sf"/>
</dbReference>
<proteinExistence type="predicted"/>
<organism evidence="7 8">
    <name type="scientific">Sulfobacillus benefaciens</name>
    <dbReference type="NCBI Taxonomy" id="453960"/>
    <lineage>
        <taxon>Bacteria</taxon>
        <taxon>Bacillati</taxon>
        <taxon>Bacillota</taxon>
        <taxon>Clostridia</taxon>
        <taxon>Eubacteriales</taxon>
        <taxon>Clostridiales Family XVII. Incertae Sedis</taxon>
        <taxon>Sulfobacillus</taxon>
    </lineage>
</organism>
<dbReference type="PIRSF" id="PIRSF015582">
    <property type="entry name" value="Cit_lyase_B"/>
    <property type="match status" value="1"/>
</dbReference>
<reference evidence="7 8" key="1">
    <citation type="journal article" date="2014" name="BMC Genomics">
        <title>Comparison of environmental and isolate Sulfobacillus genomes reveals diverse carbon, sulfur, nitrogen, and hydrogen metabolisms.</title>
        <authorList>
            <person name="Justice N.B."/>
            <person name="Norman A."/>
            <person name="Brown C.T."/>
            <person name="Singh A."/>
            <person name="Thomas B.C."/>
            <person name="Banfield J.F."/>
        </authorList>
    </citation>
    <scope>NUCLEOTIDE SEQUENCE [LARGE SCALE GENOMIC DNA]</scope>
    <source>
        <strain evidence="7">AMDSBA1</strain>
    </source>
</reference>